<dbReference type="WBParaSite" id="HPLM_0000944201-mRNA-1">
    <property type="protein sequence ID" value="HPLM_0000944201-mRNA-1"/>
    <property type="gene ID" value="HPLM_0000944201"/>
</dbReference>
<accession>A0A0N4WFF2</accession>
<dbReference type="AlphaFoldDB" id="A0A0N4WFF2"/>
<reference evidence="1" key="1">
    <citation type="submission" date="2017-02" db="UniProtKB">
        <authorList>
            <consortium name="WormBaseParasite"/>
        </authorList>
    </citation>
    <scope>IDENTIFICATION</scope>
</reference>
<proteinExistence type="predicted"/>
<sequence length="65" mass="7430">LRLRLEAGPASSINEWETTKNLLLRSCSASDVRLHCIADMFSCLMTGIRMVLKFWNFDKGNLKVQ</sequence>
<evidence type="ECO:0000313" key="1">
    <source>
        <dbReference type="WBParaSite" id="HPLM_0000944201-mRNA-1"/>
    </source>
</evidence>
<name>A0A0N4WFF2_HAEPC</name>
<protein>
    <submittedName>
        <fullName evidence="1">Ovule protein</fullName>
    </submittedName>
</protein>
<organism evidence="1">
    <name type="scientific">Haemonchus placei</name>
    <name type="common">Barber's pole worm</name>
    <dbReference type="NCBI Taxonomy" id="6290"/>
    <lineage>
        <taxon>Eukaryota</taxon>
        <taxon>Metazoa</taxon>
        <taxon>Ecdysozoa</taxon>
        <taxon>Nematoda</taxon>
        <taxon>Chromadorea</taxon>
        <taxon>Rhabditida</taxon>
        <taxon>Rhabditina</taxon>
        <taxon>Rhabditomorpha</taxon>
        <taxon>Strongyloidea</taxon>
        <taxon>Trichostrongylidae</taxon>
        <taxon>Haemonchus</taxon>
    </lineage>
</organism>